<dbReference type="AlphaFoldDB" id="A0AAU1ZR71"/>
<gene>
    <name evidence="4" type="ORF">OHA22_04805</name>
</gene>
<accession>A0AAU1ZR71</accession>
<dbReference type="EMBL" id="CP108222">
    <property type="protein sequence ID" value="WTT14889.1"/>
    <property type="molecule type" value="Genomic_DNA"/>
</dbReference>
<reference evidence="4" key="1">
    <citation type="submission" date="2022-10" db="EMBL/GenBank/DDBJ databases">
        <title>The complete genomes of actinobacterial strains from the NBC collection.</title>
        <authorList>
            <person name="Joergensen T.S."/>
            <person name="Alvarez Arevalo M."/>
            <person name="Sterndorff E.B."/>
            <person name="Faurdal D."/>
            <person name="Vuksanovic O."/>
            <person name="Mourched A.-S."/>
            <person name="Charusanti P."/>
            <person name="Shaw S."/>
            <person name="Blin K."/>
            <person name="Weber T."/>
        </authorList>
    </citation>
    <scope>NUCLEOTIDE SEQUENCE</scope>
    <source>
        <strain evidence="4">NBC_00093</strain>
    </source>
</reference>
<evidence type="ECO:0000313" key="4">
    <source>
        <dbReference type="EMBL" id="WTT14889.1"/>
    </source>
</evidence>
<dbReference type="PANTHER" id="PTHR43884:SF20">
    <property type="entry name" value="ACYL-COA DEHYDROGENASE FADE28"/>
    <property type="match status" value="1"/>
</dbReference>
<keyword evidence="3" id="KW-0560">Oxidoreductase</keyword>
<dbReference type="GO" id="GO:0050660">
    <property type="term" value="F:flavin adenine dinucleotide binding"/>
    <property type="evidence" value="ECO:0007669"/>
    <property type="project" value="InterPro"/>
</dbReference>
<evidence type="ECO:0000256" key="1">
    <source>
        <dbReference type="ARBA" id="ARBA00022630"/>
    </source>
</evidence>
<keyword evidence="1" id="KW-0285">Flavoprotein</keyword>
<name>A0AAU1ZR71_9ACTN</name>
<dbReference type="InterPro" id="IPR046373">
    <property type="entry name" value="Acyl-CoA_Oxase/DH_mid-dom_sf"/>
</dbReference>
<evidence type="ECO:0000256" key="3">
    <source>
        <dbReference type="ARBA" id="ARBA00023002"/>
    </source>
</evidence>
<organism evidence="4">
    <name type="scientific">Streptomyces sp. NBC_00093</name>
    <dbReference type="NCBI Taxonomy" id="2975649"/>
    <lineage>
        <taxon>Bacteria</taxon>
        <taxon>Bacillati</taxon>
        <taxon>Actinomycetota</taxon>
        <taxon>Actinomycetes</taxon>
        <taxon>Kitasatosporales</taxon>
        <taxon>Streptomycetaceae</taxon>
        <taxon>Streptomyces</taxon>
    </lineage>
</organism>
<sequence>MRFLERERAALTKLLPGLDEGLRALPLMTLESPHSPGIGLFRECGGPGLLAPTALQGRGATALEAVRVQRALGSRSPSLAVATTMHHFSMATLVGLSESSGGEGLEWMLVQGVATDNRLMASGFAEGRSGSGILSPAMSAKVTPEGVRITGVKQPCSLARSMDLLTASVMVPCETGEGEELAVALVPAETEGLSVSAFWSSSFLAGAESDRVTLDDVLVPPELLVRTASPAGARLDEVQTAGLVWFELLMTGSYLGAASALVERVLRADRVPEAERVRLLVEAEGAMAAVEGLARRVDEGSPDESALADSLYVRYTVQDALARIVPRAVELLGGLRFMTSDEVGYLAVCTNGLALHPPSRSRMTGPLAAYLAEAPLTIA</sequence>
<proteinExistence type="predicted"/>
<dbReference type="InterPro" id="IPR009100">
    <property type="entry name" value="AcylCoA_DH/oxidase_NM_dom_sf"/>
</dbReference>
<dbReference type="Gene3D" id="1.10.540.10">
    <property type="entry name" value="Acyl-CoA dehydrogenase/oxidase, N-terminal domain"/>
    <property type="match status" value="1"/>
</dbReference>
<dbReference type="InterPro" id="IPR037069">
    <property type="entry name" value="AcylCoA_DH/ox_N_sf"/>
</dbReference>
<dbReference type="SUPFAM" id="SSF56645">
    <property type="entry name" value="Acyl-CoA dehydrogenase NM domain-like"/>
    <property type="match status" value="1"/>
</dbReference>
<dbReference type="GO" id="GO:0003995">
    <property type="term" value="F:acyl-CoA dehydrogenase activity"/>
    <property type="evidence" value="ECO:0007669"/>
    <property type="project" value="TreeGrafter"/>
</dbReference>
<evidence type="ECO:0000256" key="2">
    <source>
        <dbReference type="ARBA" id="ARBA00022827"/>
    </source>
</evidence>
<keyword evidence="2" id="KW-0274">FAD</keyword>
<dbReference type="PANTHER" id="PTHR43884">
    <property type="entry name" value="ACYL-COA DEHYDROGENASE"/>
    <property type="match status" value="1"/>
</dbReference>
<protein>
    <submittedName>
        <fullName evidence="4">Acyl-CoA/acyl-ACP dehydrogenase</fullName>
    </submittedName>
</protein>
<dbReference type="Gene3D" id="2.40.110.10">
    <property type="entry name" value="Butyryl-CoA Dehydrogenase, subunit A, domain 2"/>
    <property type="match status" value="1"/>
</dbReference>